<reference evidence="4" key="1">
    <citation type="submission" date="2015-07" db="EMBL/GenBank/DDBJ databases">
        <title>Genome sequencing of Sunxiuqinia dokdonensis strain SK.</title>
        <authorList>
            <person name="Ahn S."/>
            <person name="Kim B.-C."/>
        </authorList>
    </citation>
    <scope>NUCLEOTIDE SEQUENCE [LARGE SCALE GENOMIC DNA]</scope>
    <source>
        <strain evidence="4">SK</strain>
    </source>
</reference>
<evidence type="ECO:0000313" key="3">
    <source>
        <dbReference type="EMBL" id="KOH43994.1"/>
    </source>
</evidence>
<accession>A0A0L8V6C2</accession>
<dbReference type="RefSeq" id="WP_162231231.1">
    <property type="nucleotide sequence ID" value="NZ_LGIA01000173.1"/>
</dbReference>
<feature type="chain" id="PRO_5005591608" description="Outer membrane protein beta-barrel domain-containing protein" evidence="1">
    <location>
        <begin position="23"/>
        <end position="198"/>
    </location>
</feature>
<keyword evidence="1" id="KW-0732">Signal</keyword>
<organism evidence="3 4">
    <name type="scientific">Sunxiuqinia dokdonensis</name>
    <dbReference type="NCBI Taxonomy" id="1409788"/>
    <lineage>
        <taxon>Bacteria</taxon>
        <taxon>Pseudomonadati</taxon>
        <taxon>Bacteroidota</taxon>
        <taxon>Bacteroidia</taxon>
        <taxon>Marinilabiliales</taxon>
        <taxon>Prolixibacteraceae</taxon>
        <taxon>Sunxiuqinia</taxon>
    </lineage>
</organism>
<dbReference type="Proteomes" id="UP000036958">
    <property type="component" value="Unassembled WGS sequence"/>
</dbReference>
<dbReference type="Pfam" id="PF13568">
    <property type="entry name" value="OMP_b-brl_2"/>
    <property type="match status" value="1"/>
</dbReference>
<comment type="caution">
    <text evidence="3">The sequence shown here is derived from an EMBL/GenBank/DDBJ whole genome shotgun (WGS) entry which is preliminary data.</text>
</comment>
<feature type="domain" description="Outer membrane protein beta-barrel" evidence="2">
    <location>
        <begin position="23"/>
        <end position="179"/>
    </location>
</feature>
<gene>
    <name evidence="3" type="ORF">NC99_32100</name>
</gene>
<dbReference type="EMBL" id="LGIA01000173">
    <property type="protein sequence ID" value="KOH43994.1"/>
    <property type="molecule type" value="Genomic_DNA"/>
</dbReference>
<dbReference type="STRING" id="1409788.NC99_32100"/>
<name>A0A0L8V6C2_9BACT</name>
<protein>
    <recommendedName>
        <fullName evidence="2">Outer membrane protein beta-barrel domain-containing protein</fullName>
    </recommendedName>
</protein>
<evidence type="ECO:0000259" key="2">
    <source>
        <dbReference type="Pfam" id="PF13568"/>
    </source>
</evidence>
<feature type="signal peptide" evidence="1">
    <location>
        <begin position="1"/>
        <end position="22"/>
    </location>
</feature>
<sequence length="198" mass="21929">MKHVKRISLLLFMIMTSGQAFSQLELGGQLGMGASTQADLGNICKNDEVRCGVNFGLLARYQKNDWLAVKSGLLYTQKGSQPDRQDETYRMNYLQLPVKAEFSSVLKQGNASRIFLATGPYLATILKAELEKEGQSADIKNEVNATDVGWAFELGFQLPAAGQKMLLSLNYDMGISEVFKQTSDIQNKTLSLNLALFF</sequence>
<dbReference type="InterPro" id="IPR025665">
    <property type="entry name" value="Beta-barrel_OMP_2"/>
</dbReference>
<keyword evidence="4" id="KW-1185">Reference proteome</keyword>
<evidence type="ECO:0000313" key="4">
    <source>
        <dbReference type="Proteomes" id="UP000036958"/>
    </source>
</evidence>
<dbReference type="AlphaFoldDB" id="A0A0L8V6C2"/>
<proteinExistence type="predicted"/>
<evidence type="ECO:0000256" key="1">
    <source>
        <dbReference type="SAM" id="SignalP"/>
    </source>
</evidence>